<dbReference type="EMBL" id="JAQQAF010000016">
    <property type="protein sequence ID" value="KAJ8455959.1"/>
    <property type="molecule type" value="Genomic_DNA"/>
</dbReference>
<reference evidence="1 2" key="1">
    <citation type="submission" date="2022-12" db="EMBL/GenBank/DDBJ databases">
        <title>Chromosome-scale assembly of the Ensete ventricosum genome.</title>
        <authorList>
            <person name="Dussert Y."/>
            <person name="Stocks J."/>
            <person name="Wendawek A."/>
            <person name="Woldeyes F."/>
            <person name="Nichols R.A."/>
            <person name="Borrell J.S."/>
        </authorList>
    </citation>
    <scope>NUCLEOTIDE SEQUENCE [LARGE SCALE GENOMIC DNA]</scope>
    <source>
        <strain evidence="2">cv. Maze</strain>
        <tissue evidence="1">Seeds</tissue>
    </source>
</reference>
<keyword evidence="2" id="KW-1185">Reference proteome</keyword>
<dbReference type="Proteomes" id="UP001222027">
    <property type="component" value="Unassembled WGS sequence"/>
</dbReference>
<protein>
    <submittedName>
        <fullName evidence="1">Uncharacterized protein</fullName>
    </submittedName>
</protein>
<accession>A0AAV8PKL4</accession>
<organism evidence="1 2">
    <name type="scientific">Ensete ventricosum</name>
    <name type="common">Abyssinian banana</name>
    <name type="synonym">Musa ensete</name>
    <dbReference type="NCBI Taxonomy" id="4639"/>
    <lineage>
        <taxon>Eukaryota</taxon>
        <taxon>Viridiplantae</taxon>
        <taxon>Streptophyta</taxon>
        <taxon>Embryophyta</taxon>
        <taxon>Tracheophyta</taxon>
        <taxon>Spermatophyta</taxon>
        <taxon>Magnoliopsida</taxon>
        <taxon>Liliopsida</taxon>
        <taxon>Zingiberales</taxon>
        <taxon>Musaceae</taxon>
        <taxon>Ensete</taxon>
    </lineage>
</organism>
<evidence type="ECO:0000313" key="2">
    <source>
        <dbReference type="Proteomes" id="UP001222027"/>
    </source>
</evidence>
<sequence length="79" mass="9334">MVQWWSSSSSAASLSKKPNRFGIKKWNAIALWAWGGVERPSLYKRVRMPHHIGFWFQKRFAMSQCEWVAQRLLVKRGLQ</sequence>
<gene>
    <name evidence="1" type="ORF">OPV22_034875</name>
</gene>
<evidence type="ECO:0000313" key="1">
    <source>
        <dbReference type="EMBL" id="KAJ8455959.1"/>
    </source>
</evidence>
<proteinExistence type="predicted"/>
<comment type="caution">
    <text evidence="1">The sequence shown here is derived from an EMBL/GenBank/DDBJ whole genome shotgun (WGS) entry which is preliminary data.</text>
</comment>
<name>A0AAV8PKL4_ENSVE</name>
<dbReference type="AlphaFoldDB" id="A0AAV8PKL4"/>